<evidence type="ECO:0000313" key="3">
    <source>
        <dbReference type="Proteomes" id="UP001602322"/>
    </source>
</evidence>
<name>A0ABW6X4Z3_9ACTN</name>
<feature type="transmembrane region" description="Helical" evidence="1">
    <location>
        <begin position="26"/>
        <end position="44"/>
    </location>
</feature>
<accession>A0ABW6X4Z3</accession>
<dbReference type="Proteomes" id="UP001602322">
    <property type="component" value="Unassembled WGS sequence"/>
</dbReference>
<keyword evidence="1" id="KW-1133">Transmembrane helix</keyword>
<evidence type="ECO:0000256" key="1">
    <source>
        <dbReference type="SAM" id="Phobius"/>
    </source>
</evidence>
<keyword evidence="1" id="KW-0812">Transmembrane</keyword>
<proteinExistence type="predicted"/>
<evidence type="ECO:0008006" key="4">
    <source>
        <dbReference type="Google" id="ProtNLM"/>
    </source>
</evidence>
<sequence>MTEDARTGGYHWEMYRGSGPERGDRATGVLLTLLHVAFVVGVAVPEPVAGLLLGSVFALFWGSLLVPGWLRDRRSVVAVDIRPGIPTLLVLRRRSGAKVTLPLDTLTELRPLTVGHRSADSSGNDVLDLRFGRKAYRTRAAFNPPPNDVRLLEEALAEACPQVRVHPKEDRTTWVSDHG</sequence>
<feature type="transmembrane region" description="Helical" evidence="1">
    <location>
        <begin position="50"/>
        <end position="70"/>
    </location>
</feature>
<gene>
    <name evidence="2" type="ORF">ACFY8O_13400</name>
</gene>
<dbReference type="EMBL" id="JBIBEG010000003">
    <property type="protein sequence ID" value="MFF5896914.1"/>
    <property type="molecule type" value="Genomic_DNA"/>
</dbReference>
<dbReference type="RefSeq" id="WP_387901488.1">
    <property type="nucleotide sequence ID" value="NZ_JBIBEG010000003.1"/>
</dbReference>
<evidence type="ECO:0000313" key="2">
    <source>
        <dbReference type="EMBL" id="MFF5896914.1"/>
    </source>
</evidence>
<keyword evidence="3" id="KW-1185">Reference proteome</keyword>
<reference evidence="2 3" key="1">
    <citation type="submission" date="2024-10" db="EMBL/GenBank/DDBJ databases">
        <title>The Natural Products Discovery Center: Release of the First 8490 Sequenced Strains for Exploring Actinobacteria Biosynthetic Diversity.</title>
        <authorList>
            <person name="Kalkreuter E."/>
            <person name="Kautsar S.A."/>
            <person name="Yang D."/>
            <person name="Bader C.D."/>
            <person name="Teijaro C.N."/>
            <person name="Fluegel L."/>
            <person name="Davis C.M."/>
            <person name="Simpson J.R."/>
            <person name="Lauterbach L."/>
            <person name="Steele A.D."/>
            <person name="Gui C."/>
            <person name="Meng S."/>
            <person name="Li G."/>
            <person name="Viehrig K."/>
            <person name="Ye F."/>
            <person name="Su P."/>
            <person name="Kiefer A.F."/>
            <person name="Nichols A."/>
            <person name="Cepeda A.J."/>
            <person name="Yan W."/>
            <person name="Fan B."/>
            <person name="Jiang Y."/>
            <person name="Adhikari A."/>
            <person name="Zheng C.-J."/>
            <person name="Schuster L."/>
            <person name="Cowan T.M."/>
            <person name="Smanski M.J."/>
            <person name="Chevrette M.G."/>
            <person name="De Carvalho L.P.S."/>
            <person name="Shen B."/>
        </authorList>
    </citation>
    <scope>NUCLEOTIDE SEQUENCE [LARGE SCALE GENOMIC DNA]</scope>
    <source>
        <strain evidence="2 3">NPDC012540</strain>
    </source>
</reference>
<organism evidence="2 3">
    <name type="scientific">Streptomyces argenteolus</name>
    <dbReference type="NCBI Taxonomy" id="67274"/>
    <lineage>
        <taxon>Bacteria</taxon>
        <taxon>Bacillati</taxon>
        <taxon>Actinomycetota</taxon>
        <taxon>Actinomycetes</taxon>
        <taxon>Kitasatosporales</taxon>
        <taxon>Streptomycetaceae</taxon>
        <taxon>Streptomyces</taxon>
    </lineage>
</organism>
<protein>
    <recommendedName>
        <fullName evidence="4">PH (Pleckstrin Homology) domain-containing protein</fullName>
    </recommendedName>
</protein>
<keyword evidence="1" id="KW-0472">Membrane</keyword>
<comment type="caution">
    <text evidence="2">The sequence shown here is derived from an EMBL/GenBank/DDBJ whole genome shotgun (WGS) entry which is preliminary data.</text>
</comment>